<comment type="caution">
    <text evidence="6">The sequence shown here is derived from an EMBL/GenBank/DDBJ whole genome shotgun (WGS) entry which is preliminary data.</text>
</comment>
<feature type="region of interest" description="Disordered" evidence="4">
    <location>
        <begin position="28"/>
        <end position="57"/>
    </location>
</feature>
<evidence type="ECO:0000256" key="2">
    <source>
        <dbReference type="ARBA" id="ARBA00022884"/>
    </source>
</evidence>
<dbReference type="Pfam" id="PF01588">
    <property type="entry name" value="tRNA_bind"/>
    <property type="match status" value="1"/>
</dbReference>
<feature type="domain" description="TRNA-binding" evidence="5">
    <location>
        <begin position="148"/>
        <end position="253"/>
    </location>
</feature>
<sequence>MASPSPLAIDDAIAFLDTLIARLQIPSAAASSSSDPAAAAAAPAVDSPSASAKKSPTVGVVAVDVDVDLDRELLQSVRGDEAPPQVFLRSAALSKEDQEAGKGSILNKPGRKSLKTPGAAASAAAGATDKPVKAAQPSGGSISENAENYDKAHLQVGLVQSVDDHPISEKLYICKVEIADGQVRQVVAGLKKFLAPSELQGKKVCVILNLKPAKLAGQLSEAMILAGDANLDGVESVKVLEPPAEASVGDRVYLQGSSPSASPVKQLSSKIWEKVVPILKVEGGVATFDKIPLVTSSGVVRVPSLPDGAGIH</sequence>
<evidence type="ECO:0000256" key="4">
    <source>
        <dbReference type="SAM" id="MobiDB-lite"/>
    </source>
</evidence>
<dbReference type="InterPro" id="IPR012340">
    <property type="entry name" value="NA-bd_OB-fold"/>
</dbReference>
<dbReference type="Gene3D" id="2.40.50.140">
    <property type="entry name" value="Nucleic acid-binding proteins"/>
    <property type="match status" value="1"/>
</dbReference>
<accession>A0A176W0T3</accession>
<feature type="region of interest" description="Disordered" evidence="4">
    <location>
        <begin position="98"/>
        <end position="144"/>
    </location>
</feature>
<dbReference type="Proteomes" id="UP000077202">
    <property type="component" value="Unassembled WGS sequence"/>
</dbReference>
<evidence type="ECO:0000256" key="3">
    <source>
        <dbReference type="PROSITE-ProRule" id="PRU00209"/>
    </source>
</evidence>
<dbReference type="InterPro" id="IPR051270">
    <property type="entry name" value="Tyrosine-tRNA_ligase_regulator"/>
</dbReference>
<keyword evidence="1 3" id="KW-0820">tRNA-binding</keyword>
<evidence type="ECO:0000256" key="1">
    <source>
        <dbReference type="ARBA" id="ARBA00022555"/>
    </source>
</evidence>
<keyword evidence="2 3" id="KW-0694">RNA-binding</keyword>
<dbReference type="InterPro" id="IPR002547">
    <property type="entry name" value="tRNA-bd_dom"/>
</dbReference>
<evidence type="ECO:0000313" key="7">
    <source>
        <dbReference type="Proteomes" id="UP000077202"/>
    </source>
</evidence>
<reference evidence="6" key="1">
    <citation type="submission" date="2016-03" db="EMBL/GenBank/DDBJ databases">
        <title>Mechanisms controlling the formation of the plant cell surface in tip-growing cells are functionally conserved among land plants.</title>
        <authorList>
            <person name="Honkanen S."/>
            <person name="Jones V.A."/>
            <person name="Morieri G."/>
            <person name="Champion C."/>
            <person name="Hetherington A.J."/>
            <person name="Kelly S."/>
            <person name="Saint-Marcoux D."/>
            <person name="Proust H."/>
            <person name="Prescott H."/>
            <person name="Dolan L."/>
        </authorList>
    </citation>
    <scope>NUCLEOTIDE SEQUENCE [LARGE SCALE GENOMIC DNA]</scope>
    <source>
        <tissue evidence="6">Whole gametophyte</tissue>
    </source>
</reference>
<dbReference type="PANTHER" id="PTHR11586:SF37">
    <property type="entry name" value="TRNA-BINDING DOMAIN-CONTAINING PROTEIN"/>
    <property type="match status" value="1"/>
</dbReference>
<feature type="compositionally biased region" description="Low complexity" evidence="4">
    <location>
        <begin position="118"/>
        <end position="127"/>
    </location>
</feature>
<protein>
    <recommendedName>
        <fullName evidence="5">tRNA-binding domain-containing protein</fullName>
    </recommendedName>
</protein>
<evidence type="ECO:0000313" key="6">
    <source>
        <dbReference type="EMBL" id="OAE26684.1"/>
    </source>
</evidence>
<organism evidence="6 7">
    <name type="scientific">Marchantia polymorpha subsp. ruderalis</name>
    <dbReference type="NCBI Taxonomy" id="1480154"/>
    <lineage>
        <taxon>Eukaryota</taxon>
        <taxon>Viridiplantae</taxon>
        <taxon>Streptophyta</taxon>
        <taxon>Embryophyta</taxon>
        <taxon>Marchantiophyta</taxon>
        <taxon>Marchantiopsida</taxon>
        <taxon>Marchantiidae</taxon>
        <taxon>Marchantiales</taxon>
        <taxon>Marchantiaceae</taxon>
        <taxon>Marchantia</taxon>
    </lineage>
</organism>
<keyword evidence="7" id="KW-1185">Reference proteome</keyword>
<dbReference type="EMBL" id="LVLJ01002133">
    <property type="protein sequence ID" value="OAE26684.1"/>
    <property type="molecule type" value="Genomic_DNA"/>
</dbReference>
<dbReference type="PANTHER" id="PTHR11586">
    <property type="entry name" value="TRNA-AMINOACYLATION COFACTOR ARC1 FAMILY MEMBER"/>
    <property type="match status" value="1"/>
</dbReference>
<dbReference type="AlphaFoldDB" id="A0A176W0T3"/>
<name>A0A176W0T3_MARPO</name>
<proteinExistence type="predicted"/>
<evidence type="ECO:0000259" key="5">
    <source>
        <dbReference type="PROSITE" id="PS50886"/>
    </source>
</evidence>
<dbReference type="SUPFAM" id="SSF50249">
    <property type="entry name" value="Nucleic acid-binding proteins"/>
    <property type="match status" value="1"/>
</dbReference>
<dbReference type="PROSITE" id="PS50886">
    <property type="entry name" value="TRBD"/>
    <property type="match status" value="1"/>
</dbReference>
<gene>
    <name evidence="6" type="ORF">AXG93_4118s1150</name>
</gene>
<dbReference type="GO" id="GO:0000049">
    <property type="term" value="F:tRNA binding"/>
    <property type="evidence" value="ECO:0007669"/>
    <property type="project" value="UniProtKB-UniRule"/>
</dbReference>